<gene>
    <name evidence="1" type="ORF">SMN_2715</name>
</gene>
<evidence type="ECO:0000313" key="1">
    <source>
        <dbReference type="EMBL" id="QEH07470.1"/>
    </source>
</evidence>
<name>A0ABX5Z3K2_SULMU</name>
<organism evidence="1 2">
    <name type="scientific">Sulfurospirillum multivorans</name>
    <name type="common">Dehalospirillum multivorans</name>
    <dbReference type="NCBI Taxonomy" id="66821"/>
    <lineage>
        <taxon>Bacteria</taxon>
        <taxon>Pseudomonadati</taxon>
        <taxon>Campylobacterota</taxon>
        <taxon>Epsilonproteobacteria</taxon>
        <taxon>Campylobacterales</taxon>
        <taxon>Sulfurospirillaceae</taxon>
        <taxon>Sulfurospirillum</taxon>
    </lineage>
</organism>
<evidence type="ECO:0000313" key="2">
    <source>
        <dbReference type="Proteomes" id="UP000323483"/>
    </source>
</evidence>
<sequence>MNQKAPLAISVISHKNFENREQYNEIIYSTFCKDLEDWLNRGINIPVFFYDSNSININKDSYEKNVVVILIDDKLVLDNKTNDLSCITSNEELSIVSFAISKNAYKLSTYFNDKNLVQLYDSKNVLDTMILNLAHFICKCLTDKQQKVFISHAKLDGNNIAVKRSAEVVSF</sequence>
<proteinExistence type="predicted"/>
<keyword evidence="2" id="KW-1185">Reference proteome</keyword>
<dbReference type="EMBL" id="CP042966">
    <property type="protein sequence ID" value="QEH07470.1"/>
    <property type="molecule type" value="Genomic_DNA"/>
</dbReference>
<reference evidence="1" key="1">
    <citation type="submission" date="2019-08" db="EMBL/GenBank/DDBJ databases">
        <title>Organohalide respiration in Sulfurospirillum species is regulated by a two-component system as unraveled by comparative genomics, and transcriptomics, and regulator binding studies.</title>
        <authorList>
            <person name="Goris T."/>
            <person name="Esken J."/>
            <person name="Gadkari J."/>
            <person name="Bischler T."/>
            <person name="Foerstner K."/>
            <person name="Sharma C.M."/>
            <person name="Diekert G."/>
            <person name="Schubert T."/>
        </authorList>
    </citation>
    <scope>NUCLEOTIDE SEQUENCE [LARGE SCALE GENOMIC DNA]</scope>
    <source>
        <strain evidence="1">N</strain>
    </source>
</reference>
<dbReference type="RefSeq" id="WP_148512163.1">
    <property type="nucleotide sequence ID" value="NZ_CP042966.1"/>
</dbReference>
<protein>
    <submittedName>
        <fullName evidence="1">Uncharacterized protein</fullName>
    </submittedName>
</protein>
<accession>A0ABX5Z3K2</accession>
<dbReference type="Proteomes" id="UP000323483">
    <property type="component" value="Chromosome"/>
</dbReference>